<reference evidence="2" key="1">
    <citation type="submission" date="2016-12" db="EMBL/GenBank/DDBJ databases">
        <title>Whole genome sequencing of Sphingomonas koreensis.</title>
        <authorList>
            <person name="Conlan S."/>
            <person name="Thomas P.J."/>
            <person name="Mullikin J."/>
            <person name="Palmore T.N."/>
            <person name="Frank K.M."/>
            <person name="Segre J.A."/>
        </authorList>
    </citation>
    <scope>NUCLEOTIDE SEQUENCE</scope>
    <source>
        <strain evidence="2">ABOJV</strain>
    </source>
</reference>
<dbReference type="GeneID" id="44131264"/>
<feature type="transmembrane region" description="Helical" evidence="1">
    <location>
        <begin position="61"/>
        <end position="81"/>
    </location>
</feature>
<dbReference type="AlphaFoldDB" id="A0A1L6J5T2"/>
<dbReference type="KEGG" id="skr:BRX40_01685"/>
<gene>
    <name evidence="2" type="ORF">BRX40_01685</name>
    <name evidence="3" type="ORF">CA257_22785</name>
</gene>
<keyword evidence="4" id="KW-1185">Reference proteome</keyword>
<evidence type="ECO:0000256" key="1">
    <source>
        <dbReference type="SAM" id="Phobius"/>
    </source>
</evidence>
<dbReference type="EMBL" id="QQWO01000035">
    <property type="protein sequence ID" value="RSU97430.1"/>
    <property type="molecule type" value="Genomic_DNA"/>
</dbReference>
<dbReference type="Proteomes" id="UP000185161">
    <property type="component" value="Chromosome"/>
</dbReference>
<evidence type="ECO:0000313" key="3">
    <source>
        <dbReference type="EMBL" id="RSU97430.1"/>
    </source>
</evidence>
<evidence type="ECO:0000313" key="5">
    <source>
        <dbReference type="Proteomes" id="UP000286681"/>
    </source>
</evidence>
<keyword evidence="1" id="KW-0812">Transmembrane</keyword>
<organism evidence="2 4">
    <name type="scientific">Sphingomonas koreensis</name>
    <dbReference type="NCBI Taxonomy" id="93064"/>
    <lineage>
        <taxon>Bacteria</taxon>
        <taxon>Pseudomonadati</taxon>
        <taxon>Pseudomonadota</taxon>
        <taxon>Alphaproteobacteria</taxon>
        <taxon>Sphingomonadales</taxon>
        <taxon>Sphingomonadaceae</taxon>
        <taxon>Sphingomonas</taxon>
    </lineage>
</organism>
<evidence type="ECO:0000313" key="4">
    <source>
        <dbReference type="Proteomes" id="UP000185161"/>
    </source>
</evidence>
<evidence type="ECO:0000313" key="2">
    <source>
        <dbReference type="EMBL" id="APR51312.1"/>
    </source>
</evidence>
<name>A0A1L6J5T2_9SPHN</name>
<feature type="transmembrane region" description="Helical" evidence="1">
    <location>
        <begin position="9"/>
        <end position="26"/>
    </location>
</feature>
<dbReference type="RefSeq" id="WP_075150462.1">
    <property type="nucleotide sequence ID" value="NZ_CP018820.1"/>
</dbReference>
<protein>
    <submittedName>
        <fullName evidence="2">Uncharacterized protein</fullName>
    </submittedName>
</protein>
<dbReference type="EMBL" id="CP018820">
    <property type="protein sequence ID" value="APR51312.1"/>
    <property type="molecule type" value="Genomic_DNA"/>
</dbReference>
<dbReference type="Proteomes" id="UP000286681">
    <property type="component" value="Unassembled WGS sequence"/>
</dbReference>
<keyword evidence="1" id="KW-0472">Membrane</keyword>
<sequence length="85" mass="9411">MNTKITKRILIAANIAITVLIVLLELEHDNLSAGSIILKAYVWVIVCFGVLAMALYRSARFFHLTSVAQICMFLPLLAYGLTLDS</sequence>
<proteinExistence type="predicted"/>
<feature type="transmembrane region" description="Helical" evidence="1">
    <location>
        <begin position="32"/>
        <end position="54"/>
    </location>
</feature>
<reference evidence="4" key="2">
    <citation type="submission" date="2016-12" db="EMBL/GenBank/DDBJ databases">
        <title>Whole genome sequencing of Sphingomonas sp. ABOJV.</title>
        <authorList>
            <person name="Conlan S."/>
            <person name="Thomas P.J."/>
            <person name="Mullikin J."/>
            <person name="Palmore T.N."/>
            <person name="Frank K.M."/>
            <person name="Segre J.A."/>
        </authorList>
    </citation>
    <scope>NUCLEOTIDE SEQUENCE [LARGE SCALE GENOMIC DNA]</scope>
    <source>
        <strain evidence="4">ABOJV</strain>
    </source>
</reference>
<keyword evidence="1" id="KW-1133">Transmembrane helix</keyword>
<accession>A0A1L6J5T2</accession>
<reference evidence="3 5" key="3">
    <citation type="submission" date="2018-07" db="EMBL/GenBank/DDBJ databases">
        <title>Genomic and Epidemiologic Investigation of an Indolent Hospital Outbreak.</title>
        <authorList>
            <person name="Johnson R.C."/>
            <person name="Deming C."/>
            <person name="Conlan S."/>
            <person name="Zellmer C.J."/>
            <person name="Michelin A.V."/>
            <person name="Lee-Lin S."/>
            <person name="Thomas P.J."/>
            <person name="Park M."/>
            <person name="Weingarten R.A."/>
            <person name="Less J."/>
            <person name="Dekker J.P."/>
            <person name="Frank K.M."/>
            <person name="Musser K.A."/>
            <person name="Mcquiston J.R."/>
            <person name="Henderson D.K."/>
            <person name="Lau A.F."/>
            <person name="Palmore T.N."/>
            <person name="Segre J.A."/>
        </authorList>
    </citation>
    <scope>NUCLEOTIDE SEQUENCE [LARGE SCALE GENOMIC DNA]</scope>
    <source>
        <strain evidence="3 5">SK-NIH.Env10_0317</strain>
    </source>
</reference>